<dbReference type="OrthoDB" id="9796770at2"/>
<dbReference type="InterPro" id="IPR029058">
    <property type="entry name" value="AB_hydrolase_fold"/>
</dbReference>
<dbReference type="AlphaFoldDB" id="A0A5P2DFR9"/>
<dbReference type="InterPro" id="IPR002410">
    <property type="entry name" value="Peptidase_S33"/>
</dbReference>
<evidence type="ECO:0000259" key="4">
    <source>
        <dbReference type="Pfam" id="PF00561"/>
    </source>
</evidence>
<dbReference type="InterPro" id="IPR051601">
    <property type="entry name" value="Serine_prot/Carboxylest_S33"/>
</dbReference>
<name>A0A5P2DFR9_STRVZ</name>
<evidence type="ECO:0000313" key="5">
    <source>
        <dbReference type="EMBL" id="QES52091.1"/>
    </source>
</evidence>
<gene>
    <name evidence="5" type="ORF">DEJ50_02285</name>
</gene>
<evidence type="ECO:0000313" key="6">
    <source>
        <dbReference type="Proteomes" id="UP000325211"/>
    </source>
</evidence>
<proteinExistence type="inferred from homology"/>
<protein>
    <submittedName>
        <fullName evidence="5">Alpha/beta hydrolase</fullName>
    </submittedName>
</protein>
<dbReference type="Gene3D" id="3.40.50.1820">
    <property type="entry name" value="alpha/beta hydrolase"/>
    <property type="match status" value="1"/>
</dbReference>
<dbReference type="EMBL" id="CP029190">
    <property type="protein sequence ID" value="QES52091.1"/>
    <property type="molecule type" value="Genomic_DNA"/>
</dbReference>
<reference evidence="5 6" key="1">
    <citation type="submission" date="2018-05" db="EMBL/GenBank/DDBJ databases">
        <title>Streptomyces venezuelae.</title>
        <authorList>
            <person name="Kim W."/>
            <person name="Lee N."/>
            <person name="Cho B.-K."/>
        </authorList>
    </citation>
    <scope>NUCLEOTIDE SEQUENCE [LARGE SCALE GENOMIC DNA]</scope>
    <source>
        <strain evidence="5 6">ATCC 21782</strain>
    </source>
</reference>
<accession>A0A5P2DFR9</accession>
<evidence type="ECO:0000256" key="3">
    <source>
        <dbReference type="SAM" id="MobiDB-lite"/>
    </source>
</evidence>
<comment type="similarity">
    <text evidence="1">Belongs to the peptidase S33 family.</text>
</comment>
<dbReference type="Proteomes" id="UP000325211">
    <property type="component" value="Chromosome"/>
</dbReference>
<dbReference type="PANTHER" id="PTHR43248">
    <property type="entry name" value="2-SUCCINYL-6-HYDROXY-2,4-CYCLOHEXADIENE-1-CARBOXYLATE SYNTHASE"/>
    <property type="match status" value="1"/>
</dbReference>
<dbReference type="PRINTS" id="PR00793">
    <property type="entry name" value="PROAMNOPTASE"/>
</dbReference>
<dbReference type="SUPFAM" id="SSF53474">
    <property type="entry name" value="alpha/beta-Hydrolases"/>
    <property type="match status" value="1"/>
</dbReference>
<keyword evidence="2 5" id="KW-0378">Hydrolase</keyword>
<feature type="region of interest" description="Disordered" evidence="3">
    <location>
        <begin position="1"/>
        <end position="79"/>
    </location>
</feature>
<dbReference type="GO" id="GO:0004177">
    <property type="term" value="F:aminopeptidase activity"/>
    <property type="evidence" value="ECO:0007669"/>
    <property type="project" value="UniProtKB-EC"/>
</dbReference>
<dbReference type="GO" id="GO:0006508">
    <property type="term" value="P:proteolysis"/>
    <property type="evidence" value="ECO:0007669"/>
    <property type="project" value="InterPro"/>
</dbReference>
<evidence type="ECO:0000256" key="1">
    <source>
        <dbReference type="ARBA" id="ARBA00010088"/>
    </source>
</evidence>
<dbReference type="Pfam" id="PF00561">
    <property type="entry name" value="Abhydrolase_1"/>
    <property type="match status" value="1"/>
</dbReference>
<dbReference type="InterPro" id="IPR000073">
    <property type="entry name" value="AB_hydrolase_1"/>
</dbReference>
<dbReference type="PANTHER" id="PTHR43248:SF2">
    <property type="entry name" value="PROLYL AMINOPEPTIDASE"/>
    <property type="match status" value="1"/>
</dbReference>
<organism evidence="5 6">
    <name type="scientific">Streptomyces venezuelae</name>
    <dbReference type="NCBI Taxonomy" id="54571"/>
    <lineage>
        <taxon>Bacteria</taxon>
        <taxon>Bacillati</taxon>
        <taxon>Actinomycetota</taxon>
        <taxon>Actinomycetes</taxon>
        <taxon>Kitasatosporales</taxon>
        <taxon>Streptomycetaceae</taxon>
        <taxon>Streptomyces</taxon>
    </lineage>
</organism>
<evidence type="ECO:0000256" key="2">
    <source>
        <dbReference type="ARBA" id="ARBA00022801"/>
    </source>
</evidence>
<feature type="domain" description="AB hydrolase-1" evidence="4">
    <location>
        <begin position="128"/>
        <end position="291"/>
    </location>
</feature>
<sequence>MGVDREGHPGHRRRQLRAAPGTREHVQTSSPSPRFPGNCASPTAKDPPDFAGPGPVLDSPHRPYRRTPGPPVTSSHRPAAARYRQPGVVLTDHHFEVPLDHDRPGSGDRIELYAREVVAAGKDPEGLPWLLYLEGGPGFGARRFTGRQAWLERALTEYRVLLLDQRGTGRSTPANRQTLPLRGTPAQQAEYLAHFRADSIVRDCEAIRPALTGGAPWTVLGQSFGGFCTTRYLSTAPEGLATALITGGLPGLTATADQVYAAAFPRIERKNQAHYARYPMDVERARRIAAHLAERPAVIPGGHRLTAEAFQSLGMLLGTGDGSHQLHYLMENAFVATPAGPALSDAFLEGVRGQLSFAGHPLYALLHESIYAQDPAAPTGWAAERIRARHPRFDPTAALAGDEPLLFTGETIHPWHFTTDPALEPLRETAELLAARTGWTPLYDPARLAANEVPVAAAVYHDDMYVDTAHSLETARAIRGLRTWVTDEFEHDGVRAGGPRVLDRLLALVRDEA</sequence>